<organism evidence="8 9">
    <name type="scientific">Zeimonas arvi</name>
    <dbReference type="NCBI Taxonomy" id="2498847"/>
    <lineage>
        <taxon>Bacteria</taxon>
        <taxon>Pseudomonadati</taxon>
        <taxon>Pseudomonadota</taxon>
        <taxon>Betaproteobacteria</taxon>
        <taxon>Burkholderiales</taxon>
        <taxon>Burkholderiaceae</taxon>
        <taxon>Zeimonas</taxon>
    </lineage>
</organism>
<proteinExistence type="inferred from homology"/>
<dbReference type="PANTHER" id="PTHR38459">
    <property type="entry name" value="PROPHAGE BACTOPRENOL-LINKED GLUCOSE TRANSLOCASE HOMOLOG"/>
    <property type="match status" value="1"/>
</dbReference>
<accession>A0A5C8NYD7</accession>
<dbReference type="OrthoDB" id="8547619at2"/>
<feature type="domain" description="GtrA/DPMS transmembrane" evidence="7">
    <location>
        <begin position="36"/>
        <end position="147"/>
    </location>
</feature>
<dbReference type="Proteomes" id="UP000321548">
    <property type="component" value="Unassembled WGS sequence"/>
</dbReference>
<protein>
    <submittedName>
        <fullName evidence="8">GtrA family protein</fullName>
    </submittedName>
</protein>
<feature type="transmembrane region" description="Helical" evidence="6">
    <location>
        <begin position="61"/>
        <end position="82"/>
    </location>
</feature>
<comment type="caution">
    <text evidence="8">The sequence shown here is derived from an EMBL/GenBank/DDBJ whole genome shotgun (WGS) entry which is preliminary data.</text>
</comment>
<dbReference type="GO" id="GO:0005886">
    <property type="term" value="C:plasma membrane"/>
    <property type="evidence" value="ECO:0007669"/>
    <property type="project" value="TreeGrafter"/>
</dbReference>
<dbReference type="InterPro" id="IPR051401">
    <property type="entry name" value="GtrA_CellWall_Glycosyl"/>
</dbReference>
<keyword evidence="4 6" id="KW-1133">Transmembrane helix</keyword>
<evidence type="ECO:0000256" key="4">
    <source>
        <dbReference type="ARBA" id="ARBA00022989"/>
    </source>
</evidence>
<dbReference type="InterPro" id="IPR007267">
    <property type="entry name" value="GtrA_DPMS_TM"/>
</dbReference>
<evidence type="ECO:0000256" key="1">
    <source>
        <dbReference type="ARBA" id="ARBA00004141"/>
    </source>
</evidence>
<feature type="transmembrane region" description="Helical" evidence="6">
    <location>
        <begin position="33"/>
        <end position="55"/>
    </location>
</feature>
<dbReference type="AlphaFoldDB" id="A0A5C8NYD7"/>
<evidence type="ECO:0000313" key="9">
    <source>
        <dbReference type="Proteomes" id="UP000321548"/>
    </source>
</evidence>
<evidence type="ECO:0000259" key="7">
    <source>
        <dbReference type="Pfam" id="PF04138"/>
    </source>
</evidence>
<dbReference type="EMBL" id="VDUY01000003">
    <property type="protein sequence ID" value="TXL66347.1"/>
    <property type="molecule type" value="Genomic_DNA"/>
</dbReference>
<evidence type="ECO:0000313" key="8">
    <source>
        <dbReference type="EMBL" id="TXL66347.1"/>
    </source>
</evidence>
<evidence type="ECO:0000256" key="5">
    <source>
        <dbReference type="ARBA" id="ARBA00023136"/>
    </source>
</evidence>
<sequence length="155" mass="16663">MGRSRGGRSTWSARSSRLSGERPWWTALIGRQFVLFGLIGVVNTGVHSAVVVGLVEGGLTGAVPANVAAFFLANVFSFFANSRCTFRVAPSLTLYRRFLTVSLTTLGLTVVLSGLAEWMEWHYLVGLLLVIVLGPALAFVMHKTYAFGAAGRARG</sequence>
<keyword evidence="9" id="KW-1185">Reference proteome</keyword>
<dbReference type="PANTHER" id="PTHR38459:SF1">
    <property type="entry name" value="PROPHAGE BACTOPRENOL-LINKED GLUCOSE TRANSLOCASE HOMOLOG"/>
    <property type="match status" value="1"/>
</dbReference>
<dbReference type="GO" id="GO:0000271">
    <property type="term" value="P:polysaccharide biosynthetic process"/>
    <property type="evidence" value="ECO:0007669"/>
    <property type="project" value="InterPro"/>
</dbReference>
<keyword evidence="5 6" id="KW-0472">Membrane</keyword>
<gene>
    <name evidence="8" type="ORF">FHP08_09800</name>
</gene>
<comment type="similarity">
    <text evidence="2">Belongs to the GtrA family.</text>
</comment>
<dbReference type="Pfam" id="PF04138">
    <property type="entry name" value="GtrA_DPMS_TM"/>
    <property type="match status" value="1"/>
</dbReference>
<feature type="transmembrane region" description="Helical" evidence="6">
    <location>
        <begin position="121"/>
        <end position="140"/>
    </location>
</feature>
<keyword evidence="3 6" id="KW-0812">Transmembrane</keyword>
<evidence type="ECO:0000256" key="6">
    <source>
        <dbReference type="SAM" id="Phobius"/>
    </source>
</evidence>
<evidence type="ECO:0000256" key="3">
    <source>
        <dbReference type="ARBA" id="ARBA00022692"/>
    </source>
</evidence>
<evidence type="ECO:0000256" key="2">
    <source>
        <dbReference type="ARBA" id="ARBA00009399"/>
    </source>
</evidence>
<reference evidence="8 9" key="1">
    <citation type="submission" date="2019-06" db="EMBL/GenBank/DDBJ databases">
        <title>Quisquiliibacterium sp. nov., isolated from a maize field.</title>
        <authorList>
            <person name="Lin S.-Y."/>
            <person name="Tsai C.-F."/>
            <person name="Young C.-C."/>
        </authorList>
    </citation>
    <scope>NUCLEOTIDE SEQUENCE [LARGE SCALE GENOMIC DNA]</scope>
    <source>
        <strain evidence="8 9">CC-CFT501</strain>
    </source>
</reference>
<name>A0A5C8NYD7_9BURK</name>
<feature type="transmembrane region" description="Helical" evidence="6">
    <location>
        <begin position="94"/>
        <end position="115"/>
    </location>
</feature>
<comment type="subcellular location">
    <subcellularLocation>
        <location evidence="1">Membrane</location>
        <topology evidence="1">Multi-pass membrane protein</topology>
    </subcellularLocation>
</comment>